<evidence type="ECO:0000313" key="1">
    <source>
        <dbReference type="EMBL" id="RDX45464.1"/>
    </source>
</evidence>
<accession>A0A371CYV0</accession>
<sequence>MPAPSLPRSALVLPFGIIRRSARTPSAFHLLPGSRRALCRQRLPSSRSTRPASHTEPPVWQAIPRCKRTMAISPQRRPADAAPARRSYFLIARHSQPPTQPARNTFTNSILLFPLSSGLRSSPSWLLCFTGSAACPPSISLQLLLPQRHIRLSTGAVERARPGTGFQRGREPWPIQLLAALVCPRSLTGLSRPVRRICQRHATQRLSYRTNQGRRDSRDHPLANPALIHRLSSRVAAAASTPYARCSMLASCKYGYGSSVLPYDSVASVLAAWRRLSLPGVPSTGGRNDVRDVCFRRFTGLRALFS</sequence>
<dbReference type="EMBL" id="KZ857437">
    <property type="protein sequence ID" value="RDX45464.1"/>
    <property type="molecule type" value="Genomic_DNA"/>
</dbReference>
<name>A0A371CYV0_9APHY</name>
<dbReference type="AlphaFoldDB" id="A0A371CYV0"/>
<keyword evidence="2" id="KW-1185">Reference proteome</keyword>
<proteinExistence type="predicted"/>
<dbReference type="Proteomes" id="UP000256964">
    <property type="component" value="Unassembled WGS sequence"/>
</dbReference>
<reference evidence="1 2" key="1">
    <citation type="journal article" date="2018" name="Biotechnol. Biofuels">
        <title>Integrative visual omics of the white-rot fungus Polyporus brumalis exposes the biotechnological potential of its oxidative enzymes for delignifying raw plant biomass.</title>
        <authorList>
            <person name="Miyauchi S."/>
            <person name="Rancon A."/>
            <person name="Drula E."/>
            <person name="Hage H."/>
            <person name="Chaduli D."/>
            <person name="Favel A."/>
            <person name="Grisel S."/>
            <person name="Henrissat B."/>
            <person name="Herpoel-Gimbert I."/>
            <person name="Ruiz-Duenas F.J."/>
            <person name="Chevret D."/>
            <person name="Hainaut M."/>
            <person name="Lin J."/>
            <person name="Wang M."/>
            <person name="Pangilinan J."/>
            <person name="Lipzen A."/>
            <person name="Lesage-Meessen L."/>
            <person name="Navarro D."/>
            <person name="Riley R."/>
            <person name="Grigoriev I.V."/>
            <person name="Zhou S."/>
            <person name="Raouche S."/>
            <person name="Rosso M.N."/>
        </authorList>
    </citation>
    <scope>NUCLEOTIDE SEQUENCE [LARGE SCALE GENOMIC DNA]</scope>
    <source>
        <strain evidence="1 2">BRFM 1820</strain>
    </source>
</reference>
<protein>
    <submittedName>
        <fullName evidence="1">Uncharacterized protein</fullName>
    </submittedName>
</protein>
<gene>
    <name evidence="1" type="ORF">OH76DRAFT_956059</name>
</gene>
<organism evidence="1 2">
    <name type="scientific">Lentinus brumalis</name>
    <dbReference type="NCBI Taxonomy" id="2498619"/>
    <lineage>
        <taxon>Eukaryota</taxon>
        <taxon>Fungi</taxon>
        <taxon>Dikarya</taxon>
        <taxon>Basidiomycota</taxon>
        <taxon>Agaricomycotina</taxon>
        <taxon>Agaricomycetes</taxon>
        <taxon>Polyporales</taxon>
        <taxon>Polyporaceae</taxon>
        <taxon>Lentinus</taxon>
    </lineage>
</organism>
<evidence type="ECO:0000313" key="2">
    <source>
        <dbReference type="Proteomes" id="UP000256964"/>
    </source>
</evidence>